<dbReference type="PROSITE" id="PS51456">
    <property type="entry name" value="MYOSIN_MOTOR"/>
    <property type="match status" value="1"/>
</dbReference>
<dbReference type="GO" id="GO:0000146">
    <property type="term" value="F:microfilament motor activity"/>
    <property type="evidence" value="ECO:0007669"/>
    <property type="project" value="TreeGrafter"/>
</dbReference>
<dbReference type="GO" id="GO:0030479">
    <property type="term" value="C:actin cortical patch"/>
    <property type="evidence" value="ECO:0007669"/>
    <property type="project" value="UniProtKB-SubCell"/>
</dbReference>
<keyword evidence="12 16" id="KW-0009">Actin-binding</keyword>
<dbReference type="GO" id="GO:0051286">
    <property type="term" value="C:cell tip"/>
    <property type="evidence" value="ECO:0007669"/>
    <property type="project" value="TreeGrafter"/>
</dbReference>
<dbReference type="GO" id="GO:0051666">
    <property type="term" value="P:actin cortical patch localization"/>
    <property type="evidence" value="ECO:0007669"/>
    <property type="project" value="TreeGrafter"/>
</dbReference>
<evidence type="ECO:0000256" key="9">
    <source>
        <dbReference type="ARBA" id="ARBA00022840"/>
    </source>
</evidence>
<dbReference type="InterPro" id="IPR001609">
    <property type="entry name" value="Myosin_head_motor_dom-like"/>
</dbReference>
<evidence type="ECO:0000313" key="22">
    <source>
        <dbReference type="Proteomes" id="UP001195769"/>
    </source>
</evidence>
<dbReference type="GO" id="GO:0007015">
    <property type="term" value="P:actin filament organization"/>
    <property type="evidence" value="ECO:0007669"/>
    <property type="project" value="TreeGrafter"/>
</dbReference>
<dbReference type="FunFam" id="1.20.5.4820:FF:000004">
    <property type="entry name" value="Myosin IE"/>
    <property type="match status" value="1"/>
</dbReference>
<keyword evidence="22" id="KW-1185">Reference proteome</keyword>
<keyword evidence="6" id="KW-0677">Repeat</keyword>
<dbReference type="InterPro" id="IPR027417">
    <property type="entry name" value="P-loop_NTPase"/>
</dbReference>
<dbReference type="PROSITE" id="PS50002">
    <property type="entry name" value="SH3"/>
    <property type="match status" value="1"/>
</dbReference>
<feature type="binding site" evidence="16">
    <location>
        <begin position="821"/>
        <end position="828"/>
    </location>
    <ligand>
        <name>ATP</name>
        <dbReference type="ChEBI" id="CHEBI:30616"/>
    </ligand>
</feature>
<dbReference type="Proteomes" id="UP001195769">
    <property type="component" value="Unassembled WGS sequence"/>
</dbReference>
<evidence type="ECO:0000256" key="3">
    <source>
        <dbReference type="ARBA" id="ARBA00022443"/>
    </source>
</evidence>
<feature type="compositionally biased region" description="Pro residues" evidence="17">
    <location>
        <begin position="1793"/>
        <end position="1815"/>
    </location>
</feature>
<dbReference type="InterPro" id="IPR036961">
    <property type="entry name" value="Kinesin_motor_dom_sf"/>
</dbReference>
<keyword evidence="8" id="KW-0378">Hydrolase</keyword>
<evidence type="ECO:0000259" key="20">
    <source>
        <dbReference type="PROSITE" id="PS51757"/>
    </source>
</evidence>
<evidence type="ECO:0000256" key="6">
    <source>
        <dbReference type="ARBA" id="ARBA00022737"/>
    </source>
</evidence>
<dbReference type="GO" id="GO:0016459">
    <property type="term" value="C:myosin complex"/>
    <property type="evidence" value="ECO:0007669"/>
    <property type="project" value="UniProtKB-KW"/>
</dbReference>
<comment type="similarity">
    <text evidence="2 16">Belongs to the TRAFAC class myosin-kinesin ATPase superfamily. Myosin family.</text>
</comment>
<dbReference type="PRINTS" id="PR00193">
    <property type="entry name" value="MYOSINHEAVY"/>
</dbReference>
<evidence type="ECO:0000256" key="11">
    <source>
        <dbReference type="ARBA" id="ARBA00023175"/>
    </source>
</evidence>
<evidence type="ECO:0000256" key="13">
    <source>
        <dbReference type="ARBA" id="ARBA00023212"/>
    </source>
</evidence>
<evidence type="ECO:0000259" key="19">
    <source>
        <dbReference type="PROSITE" id="PS51456"/>
    </source>
</evidence>
<dbReference type="Gene3D" id="2.30.30.40">
    <property type="entry name" value="SH3 Domains"/>
    <property type="match status" value="1"/>
</dbReference>
<gene>
    <name evidence="21" type="ORF">F5891DRAFT_1184168</name>
</gene>
<keyword evidence="11 16" id="KW-0505">Motor protein</keyword>
<dbReference type="InterPro" id="IPR036072">
    <property type="entry name" value="MYSc_Myo1"/>
</dbReference>
<keyword evidence="3 15" id="KW-0728">SH3 domain</keyword>
<feature type="compositionally biased region" description="Polar residues" evidence="17">
    <location>
        <begin position="1825"/>
        <end position="1834"/>
    </location>
</feature>
<dbReference type="Gene3D" id="1.20.58.530">
    <property type="match status" value="1"/>
</dbReference>
<keyword evidence="9 16" id="KW-0067">ATP-binding</keyword>
<dbReference type="FunFam" id="1.20.58.530:FF:000007">
    <property type="entry name" value="Myosin IE"/>
    <property type="match status" value="1"/>
</dbReference>
<dbReference type="Gene3D" id="1.25.10.10">
    <property type="entry name" value="Leucine-rich Repeat Variant"/>
    <property type="match status" value="1"/>
</dbReference>
<dbReference type="FunFam" id="1.20.120.720:FF:000015">
    <property type="entry name" value="Myosin I"/>
    <property type="match status" value="1"/>
</dbReference>
<feature type="domain" description="SH3" evidence="18">
    <location>
        <begin position="1736"/>
        <end position="1794"/>
    </location>
</feature>
<feature type="region of interest" description="Disordered" evidence="17">
    <location>
        <begin position="1786"/>
        <end position="1834"/>
    </location>
</feature>
<evidence type="ECO:0000256" key="5">
    <source>
        <dbReference type="ARBA" id="ARBA00022553"/>
    </source>
</evidence>
<evidence type="ECO:0000256" key="8">
    <source>
        <dbReference type="ARBA" id="ARBA00022801"/>
    </source>
</evidence>
<comment type="caution">
    <text evidence="21">The sequence shown here is derived from an EMBL/GenBank/DDBJ whole genome shotgun (WGS) entry which is preliminary data.</text>
</comment>
<dbReference type="GeneID" id="64660696"/>
<keyword evidence="4" id="KW-0963">Cytoplasm</keyword>
<dbReference type="PANTHER" id="PTHR13140">
    <property type="entry name" value="MYOSIN"/>
    <property type="match status" value="1"/>
</dbReference>
<dbReference type="RefSeq" id="XP_041230333.1">
    <property type="nucleotide sequence ID" value="XM_041366398.1"/>
</dbReference>
<dbReference type="InterPro" id="IPR011989">
    <property type="entry name" value="ARM-like"/>
</dbReference>
<comment type="function">
    <text evidence="14">Type-I myosin implicated in the organization of the actin cytoskeleton. Required for proper actin cytoskeleton polarization. At the cell cortex, assembles in patch-like structures together with proteins from the actin-polymerizing machinery and promotes actin assembly. Functions as actin nucleation-promoting factor (NPF) for the Arp2/3 complex.</text>
</comment>
<dbReference type="GO" id="GO:0006897">
    <property type="term" value="P:endocytosis"/>
    <property type="evidence" value="ECO:0007669"/>
    <property type="project" value="TreeGrafter"/>
</dbReference>
<dbReference type="GO" id="GO:0051015">
    <property type="term" value="F:actin filament binding"/>
    <property type="evidence" value="ECO:0007669"/>
    <property type="project" value="TreeGrafter"/>
</dbReference>
<dbReference type="Pfam" id="PF11701">
    <property type="entry name" value="UNC45-central"/>
    <property type="match status" value="1"/>
</dbReference>
<dbReference type="CDD" id="cd01378">
    <property type="entry name" value="MYSc_Myo1"/>
    <property type="match status" value="1"/>
</dbReference>
<feature type="compositionally biased region" description="Low complexity" evidence="17">
    <location>
        <begin position="1870"/>
        <end position="1894"/>
    </location>
</feature>
<dbReference type="InterPro" id="IPR016024">
    <property type="entry name" value="ARM-type_fold"/>
</dbReference>
<evidence type="ECO:0000313" key="21">
    <source>
        <dbReference type="EMBL" id="KAG1904758.1"/>
    </source>
</evidence>
<dbReference type="InterPro" id="IPR010926">
    <property type="entry name" value="Myosin_TH1"/>
</dbReference>
<evidence type="ECO:0000256" key="17">
    <source>
        <dbReference type="SAM" id="MobiDB-lite"/>
    </source>
</evidence>
<dbReference type="Gene3D" id="1.20.5.4820">
    <property type="match status" value="1"/>
</dbReference>
<feature type="region of interest" description="Disordered" evidence="17">
    <location>
        <begin position="1853"/>
        <end position="1949"/>
    </location>
</feature>
<feature type="region of interest" description="Disordered" evidence="17">
    <location>
        <begin position="1638"/>
        <end position="1737"/>
    </location>
</feature>
<evidence type="ECO:0000256" key="14">
    <source>
        <dbReference type="ARBA" id="ARBA00025586"/>
    </source>
</evidence>
<dbReference type="SUPFAM" id="SSF50044">
    <property type="entry name" value="SH3-domain"/>
    <property type="match status" value="1"/>
</dbReference>
<keyword evidence="5" id="KW-0597">Phosphoprotein</keyword>
<feature type="compositionally biased region" description="Low complexity" evidence="17">
    <location>
        <begin position="1930"/>
        <end position="1949"/>
    </location>
</feature>
<reference evidence="21" key="1">
    <citation type="journal article" date="2020" name="New Phytol.">
        <title>Comparative genomics reveals dynamic genome evolution in host specialist ectomycorrhizal fungi.</title>
        <authorList>
            <person name="Lofgren L.A."/>
            <person name="Nguyen N.H."/>
            <person name="Vilgalys R."/>
            <person name="Ruytinx J."/>
            <person name="Liao H.L."/>
            <person name="Branco S."/>
            <person name="Kuo A."/>
            <person name="LaButti K."/>
            <person name="Lipzen A."/>
            <person name="Andreopoulos W."/>
            <person name="Pangilinan J."/>
            <person name="Riley R."/>
            <person name="Hundley H."/>
            <person name="Na H."/>
            <person name="Barry K."/>
            <person name="Grigoriev I.V."/>
            <person name="Stajich J.E."/>
            <person name="Kennedy P.G."/>
        </authorList>
    </citation>
    <scope>NUCLEOTIDE SEQUENCE</scope>
    <source>
        <strain evidence="21">FC203</strain>
    </source>
</reference>
<sequence>MNAQNGDLSLDFLMRKSQDVAAFLPDELSYLVEAFAPSQPEPSRSKAYLVLSAFCQGTRSQNPQESGSTNTATETLEKVFQHLIISRISDHQEQDAIVIGLSFFSALFHVNWQSASCIFAQDGVVEYVTDALDLFPSSASVALEVARIIGQASGHKACRTLIPEEIVTWLGNKSRQATDKNLRAAAAIALVKLSRGVATDASEGADASQATQSTSKDMELANLLKGMVIGDKDSLSSLNDVVEGLAYLSVDPDVKHALANDPKFLQQLFTLVPRRKPLPTSTSNSSLLFGILLIISNLCAYRPRLSQEDAQVAKLKRMAKAGNGSNRTMSEEPLNALEDDVTVRSRCRQALASGALDVLSVASGVESQGIRLALGKIYLSIVEDKDNRGKVLQSGGARSLSRVIQSSTSSSTPIDTSLLPAIQALAKLTITSSPLQVFGPGDGAMLDAIRPLSQLLLHLSSNLLQQFEALMALTNLASQSTGCADRIYSTPHLLNKVELLMLEEHTLIRRAATELICNLIGGSEKAFSRYGGSPDVHATKSKLQVLLAMSDMDDLPTRLAASGALATVTSVSTACQAVFELQLDRHRAFSIIARLIDPSVTLEDDDPDDDEVAVNPGLVHRGVVCLHHILDPQCALPRISFAEEVEKAGLMNVMTRLLKGELGSFDTAVTTPAAEAISKKAGKKTAPKSAGVTKVAKADWKEGFKKKQAGVSDMTLLTTIDENNINTNLQKRWTVGEIYTYIGGVLISVNPFKGEALCVQNVLSNVGVKYLSDLGIYTDETLQKYKGKNRLEVPPHVFSIAESAYYNMNAYHENQCVIISGESGAGKTEAAKRIMQYIAAVSGGEDSSIQEIKEMVLATNPLLESFGCAKTLRNNNSSRHGKYLEIMFNTHGEPIGAQITNYLLEKGRVVGQLENERNFHIFYQFTKAASDEQREQFGLQGPDAYEYISRSNCLEVQGIDDSNDYADTLNAMGVIGLSNQEQNEIFRMLAAILWLGNVRFEEMDDGNSAISDTGITDFIAYLIEVDSAMVQKVLTSRVVETQRGGRRGSVYDVPLNPAQATAGRDALAKAIYNNLFEWIVSRINVSMKARSASAQVIGILDIFGFEIFEDNSFEQLCINYVNEKLQQIFIELTLKTEQEEYVREQIKWNPIKYFNNKIVCDLIEERKPPGIFAALNDACATAHADPAAADNSFVQRTAMLSSNAHFEARGSQFLVRHYAGDVMYNIAGMTDKNKDALVKDLFDLVGSSGNQFLQTLFSDRPDPSSKKRPPTAGDRIKASAGALVDNLMKAQPSYIRTIKPNQNRSPIEYDTKAILHQIKYLGLQENIRVRRAGFAYRNTFEKMVERFYLLSPSTSYAGEYTWQGDAKSGCEQILKDTGIAKDEWQMGVTKAFIKNPETLFALETMRDRYWHNMAARIQRAWRNYWRYKNECARRIQRFWKNNKEALEYAKVRDYGHRVLAGRKERRRYSLLSYRRFLGDYLDVNGQNIVGSDLRSVCGLGTEQAIFSSRVQILVSRWLKSSKPSPRFLVVTAKAVYIAATSEKDGISLERKIPLVTIKSISMSNLRDDWLALNCNASEEGDPILHCYFKTELTASLLTLTQASISVLIGPSIEYAKKKDKKAQIQFVRDETIAKDDVYKSHSVHVPSGEPSSSTSRPAARRKPGIVRPITQGKLLRAGGPSDKGKTSRPKPATQPLPGKSAQFAAVRPTPVAPKSAPAPSTHISVPPPPPPPHKEPEAELYKAKFAFEGQEGEISLKKDDTVELVEKDENGWWLVRKDGQEGWAPNNYLELIPPKPKAAPAARSPPPRPPPPPSAPLAVAATPIPASSASKPTVSIVSVKSLTADASAKPVAVFPGLAPSNGSAVPWKKSAVVSANGSSSSTPASSRPSSSLGVKPPPVAPKPKPVPPPVASKPSGSKPSPKPPIPTAPRPGAGVAPPKVSKPSAPAGQMDLAAALAKRAQKIADE</sequence>
<protein>
    <submittedName>
        <fullName evidence="21">Microfilament motor</fullName>
    </submittedName>
</protein>
<dbReference type="GO" id="GO:0005524">
    <property type="term" value="F:ATP binding"/>
    <property type="evidence" value="ECO:0007669"/>
    <property type="project" value="UniProtKB-UniRule"/>
</dbReference>
<evidence type="ECO:0000256" key="10">
    <source>
        <dbReference type="ARBA" id="ARBA00023123"/>
    </source>
</evidence>
<dbReference type="FunFam" id="1.10.10.820:FF:000001">
    <property type="entry name" value="Myosin heavy chain"/>
    <property type="match status" value="1"/>
</dbReference>
<dbReference type="EMBL" id="JABBWK010000009">
    <property type="protein sequence ID" value="KAG1904758.1"/>
    <property type="molecule type" value="Genomic_DNA"/>
</dbReference>
<dbReference type="Pfam" id="PF06017">
    <property type="entry name" value="Myosin_TH1"/>
    <property type="match status" value="1"/>
</dbReference>
<evidence type="ECO:0000256" key="12">
    <source>
        <dbReference type="ARBA" id="ARBA00023203"/>
    </source>
</evidence>
<dbReference type="InterPro" id="IPR024660">
    <property type="entry name" value="UCS_central_dom"/>
</dbReference>
<dbReference type="SUPFAM" id="SSF48371">
    <property type="entry name" value="ARM repeat"/>
    <property type="match status" value="1"/>
</dbReference>
<feature type="compositionally biased region" description="Pro residues" evidence="17">
    <location>
        <begin position="1895"/>
        <end position="1911"/>
    </location>
</feature>
<comment type="subcellular location">
    <subcellularLocation>
        <location evidence="1">Cytoplasm</location>
        <location evidence="1">Cytoskeleton</location>
        <location evidence="1">Actin patch</location>
    </subcellularLocation>
</comment>
<dbReference type="SMART" id="SM00326">
    <property type="entry name" value="SH3"/>
    <property type="match status" value="1"/>
</dbReference>
<feature type="domain" description="Myosin motor" evidence="19">
    <location>
        <begin position="709"/>
        <end position="1407"/>
    </location>
</feature>
<dbReference type="Pfam" id="PF00063">
    <property type="entry name" value="Myosin_head"/>
    <property type="match status" value="1"/>
</dbReference>
<evidence type="ECO:0000256" key="15">
    <source>
        <dbReference type="PROSITE-ProRule" id="PRU00192"/>
    </source>
</evidence>
<dbReference type="PANTHER" id="PTHR13140:SF837">
    <property type="entry name" value="MYOSIN-3-RELATED"/>
    <property type="match status" value="1"/>
</dbReference>
<dbReference type="SUPFAM" id="SSF52540">
    <property type="entry name" value="P-loop containing nucleoside triphosphate hydrolases"/>
    <property type="match status" value="1"/>
</dbReference>
<organism evidence="21 22">
    <name type="scientific">Suillus fuscotomentosus</name>
    <dbReference type="NCBI Taxonomy" id="1912939"/>
    <lineage>
        <taxon>Eukaryota</taxon>
        <taxon>Fungi</taxon>
        <taxon>Dikarya</taxon>
        <taxon>Basidiomycota</taxon>
        <taxon>Agaricomycotina</taxon>
        <taxon>Agaricomycetes</taxon>
        <taxon>Agaricomycetidae</taxon>
        <taxon>Boletales</taxon>
        <taxon>Suillineae</taxon>
        <taxon>Suillaceae</taxon>
        <taxon>Suillus</taxon>
    </lineage>
</organism>
<dbReference type="InterPro" id="IPR036028">
    <property type="entry name" value="SH3-like_dom_sf"/>
</dbReference>
<dbReference type="Pfam" id="PF07653">
    <property type="entry name" value="SH3_2"/>
    <property type="match status" value="1"/>
</dbReference>
<feature type="domain" description="TH1" evidence="20">
    <location>
        <begin position="1465"/>
        <end position="1651"/>
    </location>
</feature>
<dbReference type="PROSITE" id="PS51757">
    <property type="entry name" value="TH1"/>
    <property type="match status" value="1"/>
</dbReference>
<evidence type="ECO:0000259" key="18">
    <source>
        <dbReference type="PROSITE" id="PS50002"/>
    </source>
</evidence>
<evidence type="ECO:0000256" key="7">
    <source>
        <dbReference type="ARBA" id="ARBA00022741"/>
    </source>
</evidence>
<dbReference type="GO" id="GO:0016787">
    <property type="term" value="F:hydrolase activity"/>
    <property type="evidence" value="ECO:0007669"/>
    <property type="project" value="UniProtKB-KW"/>
</dbReference>
<dbReference type="Gene3D" id="1.20.120.720">
    <property type="entry name" value="Myosin VI head, motor domain, U50 subdomain"/>
    <property type="match status" value="1"/>
</dbReference>
<name>A0AAD4EGX0_9AGAM</name>
<keyword evidence="7 16" id="KW-0547">Nucleotide-binding</keyword>
<dbReference type="GO" id="GO:0005886">
    <property type="term" value="C:plasma membrane"/>
    <property type="evidence" value="ECO:0007669"/>
    <property type="project" value="TreeGrafter"/>
</dbReference>
<accession>A0AAD4EGX0</accession>
<dbReference type="SMART" id="SM00242">
    <property type="entry name" value="MYSc"/>
    <property type="match status" value="1"/>
</dbReference>
<evidence type="ECO:0000256" key="1">
    <source>
        <dbReference type="ARBA" id="ARBA00004134"/>
    </source>
</evidence>
<keyword evidence="13" id="KW-0206">Cytoskeleton</keyword>
<dbReference type="Gene3D" id="3.40.850.10">
    <property type="entry name" value="Kinesin motor domain"/>
    <property type="match status" value="1"/>
</dbReference>
<proteinExistence type="inferred from homology"/>
<dbReference type="InterPro" id="IPR001452">
    <property type="entry name" value="SH3_domain"/>
</dbReference>
<keyword evidence="10 16" id="KW-0518">Myosin</keyword>
<evidence type="ECO:0000256" key="4">
    <source>
        <dbReference type="ARBA" id="ARBA00022490"/>
    </source>
</evidence>
<evidence type="ECO:0000256" key="16">
    <source>
        <dbReference type="PROSITE-ProRule" id="PRU00782"/>
    </source>
</evidence>
<feature type="compositionally biased region" description="Pro residues" evidence="17">
    <location>
        <begin position="1920"/>
        <end position="1929"/>
    </location>
</feature>
<dbReference type="Gene3D" id="1.10.10.820">
    <property type="match status" value="1"/>
</dbReference>
<feature type="region of interest" description="Actin-binding" evidence="16">
    <location>
        <begin position="1280"/>
        <end position="1302"/>
    </location>
</feature>
<evidence type="ECO:0000256" key="2">
    <source>
        <dbReference type="ARBA" id="ARBA00008314"/>
    </source>
</evidence>